<sequence>MAPPHWATKEQKRWLVANIPRFREFQEKKVVSKFWSGMYRIWFAKYPEWKVLFGGDYKPDLTPEEDARYGVAIQNRKKKLYNWFNNYQADQGHKAMQTRALSAWLMNMCMRPHGQHRLQLTEYYSQQYYDTKVRLLVQAEIEQHITQGEKVNTISIVKRLTREMFDNEPNKVKDEIRVLWDAEHMALANTIDETEDEELPTPESYRRSLDDMPAVLRQLLEELVRRTGWCYTIIAGGPDPGDGGAIRSISMHVGEPGEAGDEYGDTNPSFKDDTIKPFLSFLKDVYPKKVRETWALGYKPPDGPAMRKDPLGLSSDLANGHVVTVATTENDHASSSAPFVNIPQPVLNKVTLQEAHGNNIGPCTGVAFASAVEPYVEPCHQLPPLHPSALQAALPIHPRNSNSQLQHLATVPTSVPNNPSASHAALPPVTTQSAFTTKRNTTQPGHLNVLTQFEFPDATFGFELPFAPDNLGMSVWDDIDIPSSVSNHTFSEDTLSEFDDFFLPDFDMAEALLDEYKTPSPEVSTTTSGASDCTMDTPIPDLMPRNTGIKPSPPLPPPLNSMHAKAILHTFQPIDSNRPKRQIKVPHCPDEEVSLAPRASKRALDADKVNQYISNGPSGKPPSKCCKIM</sequence>
<gene>
    <name evidence="1" type="ORF">OBBRIDRAFT_835217</name>
</gene>
<dbReference type="AlphaFoldDB" id="A0A8E2AXM8"/>
<dbReference type="EMBL" id="KV722410">
    <property type="protein sequence ID" value="OCH90155.1"/>
    <property type="molecule type" value="Genomic_DNA"/>
</dbReference>
<name>A0A8E2AXM8_9APHY</name>
<proteinExistence type="predicted"/>
<keyword evidence="2" id="KW-1185">Reference proteome</keyword>
<evidence type="ECO:0000313" key="1">
    <source>
        <dbReference type="EMBL" id="OCH90155.1"/>
    </source>
</evidence>
<dbReference type="OrthoDB" id="2803872at2759"/>
<protein>
    <submittedName>
        <fullName evidence="1">Uncharacterized protein</fullName>
    </submittedName>
</protein>
<evidence type="ECO:0000313" key="2">
    <source>
        <dbReference type="Proteomes" id="UP000250043"/>
    </source>
</evidence>
<accession>A0A8E2AXM8</accession>
<dbReference type="Proteomes" id="UP000250043">
    <property type="component" value="Unassembled WGS sequence"/>
</dbReference>
<organism evidence="1 2">
    <name type="scientific">Obba rivulosa</name>
    <dbReference type="NCBI Taxonomy" id="1052685"/>
    <lineage>
        <taxon>Eukaryota</taxon>
        <taxon>Fungi</taxon>
        <taxon>Dikarya</taxon>
        <taxon>Basidiomycota</taxon>
        <taxon>Agaricomycotina</taxon>
        <taxon>Agaricomycetes</taxon>
        <taxon>Polyporales</taxon>
        <taxon>Gelatoporiaceae</taxon>
        <taxon>Obba</taxon>
    </lineage>
</organism>
<reference evidence="1 2" key="1">
    <citation type="submission" date="2016-07" db="EMBL/GenBank/DDBJ databases">
        <title>Draft genome of the white-rot fungus Obba rivulosa 3A-2.</title>
        <authorList>
            <consortium name="DOE Joint Genome Institute"/>
            <person name="Miettinen O."/>
            <person name="Riley R."/>
            <person name="Acob R."/>
            <person name="Barry K."/>
            <person name="Cullen D."/>
            <person name="De Vries R."/>
            <person name="Hainaut M."/>
            <person name="Hatakka A."/>
            <person name="Henrissat B."/>
            <person name="Hilden K."/>
            <person name="Kuo R."/>
            <person name="Labutti K."/>
            <person name="Lipzen A."/>
            <person name="Makela M.R."/>
            <person name="Sandor L."/>
            <person name="Spatafora J.W."/>
            <person name="Grigoriev I.V."/>
            <person name="Hibbett D.S."/>
        </authorList>
    </citation>
    <scope>NUCLEOTIDE SEQUENCE [LARGE SCALE GENOMIC DNA]</scope>
    <source>
        <strain evidence="1 2">3A-2</strain>
    </source>
</reference>